<evidence type="ECO:0000256" key="3">
    <source>
        <dbReference type="ARBA" id="ARBA00007571"/>
    </source>
</evidence>
<dbReference type="CDD" id="cd00405">
    <property type="entry name" value="PRAI"/>
    <property type="match status" value="1"/>
</dbReference>
<dbReference type="EC" id="5.3.1.24" evidence="4 10"/>
<evidence type="ECO:0000256" key="5">
    <source>
        <dbReference type="ARBA" id="ARBA00022272"/>
    </source>
</evidence>
<dbReference type="PANTHER" id="PTHR42894">
    <property type="entry name" value="N-(5'-PHOSPHORIBOSYL)ANTHRANILATE ISOMERASE"/>
    <property type="match status" value="1"/>
</dbReference>
<dbReference type="FunFam" id="3.20.20.70:FF:000075">
    <property type="entry name" value="Tryptophan biosynthesis protein TRP1"/>
    <property type="match status" value="1"/>
</dbReference>
<dbReference type="Proteomes" id="UP000076079">
    <property type="component" value="Chromosome"/>
</dbReference>
<dbReference type="KEGG" id="abac:LuPra_03731"/>
<name>A0A143PQU6_LUTPR</name>
<keyword evidence="13" id="KW-1185">Reference proteome</keyword>
<evidence type="ECO:0000256" key="7">
    <source>
        <dbReference type="ARBA" id="ARBA00022822"/>
    </source>
</evidence>
<evidence type="ECO:0000256" key="8">
    <source>
        <dbReference type="ARBA" id="ARBA00023141"/>
    </source>
</evidence>
<dbReference type="EMBL" id="CP015136">
    <property type="protein sequence ID" value="AMY10498.1"/>
    <property type="molecule type" value="Genomic_DNA"/>
</dbReference>
<dbReference type="InterPro" id="IPR044643">
    <property type="entry name" value="TrpF_fam"/>
</dbReference>
<proteinExistence type="inferred from homology"/>
<dbReference type="OrthoDB" id="9786954at2"/>
<evidence type="ECO:0000313" key="13">
    <source>
        <dbReference type="Proteomes" id="UP000076079"/>
    </source>
</evidence>
<feature type="domain" description="N-(5'phosphoribosyl) anthranilate isomerase (PRAI)" evidence="11">
    <location>
        <begin position="4"/>
        <end position="197"/>
    </location>
</feature>
<dbReference type="Gene3D" id="3.20.20.70">
    <property type="entry name" value="Aldolase class I"/>
    <property type="match status" value="1"/>
</dbReference>
<keyword evidence="6 10" id="KW-0028">Amino-acid biosynthesis</keyword>
<reference evidence="12 13" key="1">
    <citation type="journal article" date="2016" name="Genome Announc.">
        <title>First Complete Genome Sequence of a Subdivision 6 Acidobacterium Strain.</title>
        <authorList>
            <person name="Huang S."/>
            <person name="Vieira S."/>
            <person name="Bunk B."/>
            <person name="Riedel T."/>
            <person name="Sproer C."/>
            <person name="Overmann J."/>
        </authorList>
    </citation>
    <scope>NUCLEOTIDE SEQUENCE [LARGE SCALE GENOMIC DNA]</scope>
    <source>
        <strain evidence="13">DSM 100886 HEG_-6_39</strain>
    </source>
</reference>
<comment type="catalytic activity">
    <reaction evidence="1 10">
        <text>N-(5-phospho-beta-D-ribosyl)anthranilate = 1-(2-carboxyphenylamino)-1-deoxy-D-ribulose 5-phosphate</text>
        <dbReference type="Rhea" id="RHEA:21540"/>
        <dbReference type="ChEBI" id="CHEBI:18277"/>
        <dbReference type="ChEBI" id="CHEBI:58613"/>
        <dbReference type="EC" id="5.3.1.24"/>
    </reaction>
</comment>
<dbReference type="InterPro" id="IPR013785">
    <property type="entry name" value="Aldolase_TIM"/>
</dbReference>
<dbReference type="NCBIfam" id="NF002298">
    <property type="entry name" value="PRK01222.1-4"/>
    <property type="match status" value="1"/>
</dbReference>
<dbReference type="RefSeq" id="WP_110172135.1">
    <property type="nucleotide sequence ID" value="NZ_CP015136.1"/>
</dbReference>
<dbReference type="GO" id="GO:0004640">
    <property type="term" value="F:phosphoribosylanthranilate isomerase activity"/>
    <property type="evidence" value="ECO:0007669"/>
    <property type="project" value="UniProtKB-UniRule"/>
</dbReference>
<keyword evidence="8 10" id="KW-0057">Aromatic amino acid biosynthesis</keyword>
<evidence type="ECO:0000256" key="6">
    <source>
        <dbReference type="ARBA" id="ARBA00022605"/>
    </source>
</evidence>
<keyword evidence="9 10" id="KW-0413">Isomerase</keyword>
<dbReference type="InterPro" id="IPR011060">
    <property type="entry name" value="RibuloseP-bd_barrel"/>
</dbReference>
<reference evidence="13" key="2">
    <citation type="submission" date="2016-04" db="EMBL/GenBank/DDBJ databases">
        <title>First Complete Genome Sequence of a Subdivision 6 Acidobacterium.</title>
        <authorList>
            <person name="Huang S."/>
            <person name="Vieira S."/>
            <person name="Bunk B."/>
            <person name="Riedel T."/>
            <person name="Sproeer C."/>
            <person name="Overmann J."/>
        </authorList>
    </citation>
    <scope>NUCLEOTIDE SEQUENCE [LARGE SCALE GENOMIC DNA]</scope>
    <source>
        <strain evidence="13">DSM 100886 HEG_-6_39</strain>
    </source>
</reference>
<keyword evidence="7 10" id="KW-0822">Tryptophan biosynthesis</keyword>
<evidence type="ECO:0000256" key="9">
    <source>
        <dbReference type="ARBA" id="ARBA00023235"/>
    </source>
</evidence>
<accession>A0A143PQU6</accession>
<organism evidence="12 13">
    <name type="scientific">Luteitalea pratensis</name>
    <dbReference type="NCBI Taxonomy" id="1855912"/>
    <lineage>
        <taxon>Bacteria</taxon>
        <taxon>Pseudomonadati</taxon>
        <taxon>Acidobacteriota</taxon>
        <taxon>Vicinamibacteria</taxon>
        <taxon>Vicinamibacterales</taxon>
        <taxon>Vicinamibacteraceae</taxon>
        <taxon>Luteitalea</taxon>
    </lineage>
</organism>
<evidence type="ECO:0000313" key="12">
    <source>
        <dbReference type="EMBL" id="AMY10498.1"/>
    </source>
</evidence>
<dbReference type="PATRIC" id="fig|1813736.3.peg.3939"/>
<evidence type="ECO:0000256" key="2">
    <source>
        <dbReference type="ARBA" id="ARBA00004664"/>
    </source>
</evidence>
<protein>
    <recommendedName>
        <fullName evidence="5 10">N-(5'-phosphoribosyl)anthranilate isomerase</fullName>
        <shortName evidence="10">PRAI</shortName>
        <ecNumber evidence="4 10">5.3.1.24</ecNumber>
    </recommendedName>
</protein>
<evidence type="ECO:0000256" key="1">
    <source>
        <dbReference type="ARBA" id="ARBA00001164"/>
    </source>
</evidence>
<dbReference type="AlphaFoldDB" id="A0A143PQU6"/>
<dbReference type="STRING" id="1855912.LuPra_03731"/>
<dbReference type="SUPFAM" id="SSF51366">
    <property type="entry name" value="Ribulose-phoshate binding barrel"/>
    <property type="match status" value="1"/>
</dbReference>
<dbReference type="HAMAP" id="MF_00135">
    <property type="entry name" value="PRAI"/>
    <property type="match status" value="1"/>
</dbReference>
<comment type="pathway">
    <text evidence="2 10">Amino-acid biosynthesis; L-tryptophan biosynthesis; L-tryptophan from chorismate: step 3/5.</text>
</comment>
<dbReference type="InterPro" id="IPR001240">
    <property type="entry name" value="PRAI_dom"/>
</dbReference>
<dbReference type="UniPathway" id="UPA00035">
    <property type="reaction ID" value="UER00042"/>
</dbReference>
<comment type="similarity">
    <text evidence="3 10">Belongs to the TrpF family.</text>
</comment>
<evidence type="ECO:0000256" key="10">
    <source>
        <dbReference type="HAMAP-Rule" id="MF_00135"/>
    </source>
</evidence>
<evidence type="ECO:0000256" key="4">
    <source>
        <dbReference type="ARBA" id="ARBA00012572"/>
    </source>
</evidence>
<gene>
    <name evidence="10 12" type="primary">trpF</name>
    <name evidence="12" type="ORF">LuPra_03731</name>
</gene>
<dbReference type="PANTHER" id="PTHR42894:SF1">
    <property type="entry name" value="N-(5'-PHOSPHORIBOSYL)ANTHRANILATE ISOMERASE"/>
    <property type="match status" value="1"/>
</dbReference>
<sequence length="209" mass="21953">MTRIKICGMTSVEDALMAVEAGADAIGLIFWTGSKRAVGVEQAQAITRALPPLVSTVGVFVNETPDRVRTVADAVGLSGVQLHGDEAVAEWARFPRPVLKALSIERYATSPWRSARAAILVDAHDPVTIGGTGRTTDWDAAREIAATRPLVLAGGLRPENVGEAVTLVAPWGVDVASGVEQAPGVKDAARVRAFVQAVRAADAARARKQ</sequence>
<dbReference type="GO" id="GO:0000162">
    <property type="term" value="P:L-tryptophan biosynthetic process"/>
    <property type="evidence" value="ECO:0007669"/>
    <property type="project" value="UniProtKB-UniRule"/>
</dbReference>
<dbReference type="Pfam" id="PF00697">
    <property type="entry name" value="PRAI"/>
    <property type="match status" value="1"/>
</dbReference>
<evidence type="ECO:0000259" key="11">
    <source>
        <dbReference type="Pfam" id="PF00697"/>
    </source>
</evidence>